<dbReference type="EMBL" id="MT142998">
    <property type="protein sequence ID" value="QJA91594.1"/>
    <property type="molecule type" value="Genomic_DNA"/>
</dbReference>
<accession>A0A6M3LE19</accession>
<protein>
    <submittedName>
        <fullName evidence="1">Uncharacterized protein</fullName>
    </submittedName>
</protein>
<dbReference type="AlphaFoldDB" id="A0A6M3LE19"/>
<name>A0A6M3LE19_9ZZZZ</name>
<organism evidence="1">
    <name type="scientific">viral metagenome</name>
    <dbReference type="NCBI Taxonomy" id="1070528"/>
    <lineage>
        <taxon>unclassified sequences</taxon>
        <taxon>metagenomes</taxon>
        <taxon>organismal metagenomes</taxon>
    </lineage>
</organism>
<evidence type="ECO:0000313" key="1">
    <source>
        <dbReference type="EMBL" id="QJA91594.1"/>
    </source>
</evidence>
<gene>
    <name evidence="1" type="ORF">MM415B03320_0011</name>
</gene>
<sequence>MPTVKEIVKEYLEKNGYDGLSRDCCGCDFDDLMDCDNPEYDCEAGYKTDCPCSTEDCDCDGDCKYHIIAGKRPAAD</sequence>
<proteinExistence type="predicted"/>
<reference evidence="1" key="1">
    <citation type="submission" date="2020-03" db="EMBL/GenBank/DDBJ databases">
        <title>The deep terrestrial virosphere.</title>
        <authorList>
            <person name="Holmfeldt K."/>
            <person name="Nilsson E."/>
            <person name="Simone D."/>
            <person name="Lopez-Fernandez M."/>
            <person name="Wu X."/>
            <person name="de Brujin I."/>
            <person name="Lundin D."/>
            <person name="Andersson A."/>
            <person name="Bertilsson S."/>
            <person name="Dopson M."/>
        </authorList>
    </citation>
    <scope>NUCLEOTIDE SEQUENCE</scope>
    <source>
        <strain evidence="1">MM415B03320</strain>
    </source>
</reference>